<dbReference type="Gene3D" id="3.30.360.10">
    <property type="entry name" value="Dihydrodipicolinate Reductase, domain 2"/>
    <property type="match status" value="1"/>
</dbReference>
<dbReference type="GO" id="GO:0016491">
    <property type="term" value="F:oxidoreductase activity"/>
    <property type="evidence" value="ECO:0007669"/>
    <property type="project" value="UniProtKB-KW"/>
</dbReference>
<evidence type="ECO:0000313" key="6">
    <source>
        <dbReference type="Proteomes" id="UP000286268"/>
    </source>
</evidence>
<dbReference type="InterPro" id="IPR000683">
    <property type="entry name" value="Gfo/Idh/MocA-like_OxRdtase_N"/>
</dbReference>
<accession>A0A3R5V7I1</accession>
<dbReference type="RefSeq" id="WP_128212645.1">
    <property type="nucleotide sequence ID" value="NZ_CP025746.1"/>
</dbReference>
<keyword evidence="2" id="KW-0560">Oxidoreductase</keyword>
<evidence type="ECO:0000259" key="3">
    <source>
        <dbReference type="Pfam" id="PF01408"/>
    </source>
</evidence>
<name>A0A3R5V7I1_9CLOT</name>
<keyword evidence="6" id="KW-1185">Reference proteome</keyword>
<protein>
    <submittedName>
        <fullName evidence="5">Oxidoreductase</fullName>
    </submittedName>
</protein>
<dbReference type="PANTHER" id="PTHR22604:SF105">
    <property type="entry name" value="TRANS-1,2-DIHYDROBENZENE-1,2-DIOL DEHYDROGENASE"/>
    <property type="match status" value="1"/>
</dbReference>
<dbReference type="InterPro" id="IPR055170">
    <property type="entry name" value="GFO_IDH_MocA-like_dom"/>
</dbReference>
<sequence>MKKLNWAILGPGLIAKDFASAILEANGEIYAVGSRSYDRALDFAKKYDISKAYGDYEEMLRDELIDVVYISTPHSNHYEYIMMALKYNKHVICEKAIVLNRKQLDNIIVLARKKNLVVAEAMTIFHMPLFKELKRIVGQGKIGDIKMINVSFGSCKEYDVTNRFFNKELAGGALFDIGSYALSITRLFLSVEPNEIISTVKKFETGVDEQSGIILKNEKDEMAVVTLAMRSKLPKRTVIAGDLGYITIDDYPRADEAVITYIDGRLEKIKYGDKSKALLYEVEDMNESVLNTDRAEELNSLTLSKDVLTIMDEVRKQWDISYGKAEEAEV</sequence>
<dbReference type="EMBL" id="CP025746">
    <property type="protein sequence ID" value="QAA31851.1"/>
    <property type="molecule type" value="Genomic_DNA"/>
</dbReference>
<dbReference type="PANTHER" id="PTHR22604">
    <property type="entry name" value="OXIDOREDUCTASES"/>
    <property type="match status" value="1"/>
</dbReference>
<dbReference type="Gene3D" id="3.40.50.720">
    <property type="entry name" value="NAD(P)-binding Rossmann-like Domain"/>
    <property type="match status" value="1"/>
</dbReference>
<dbReference type="InterPro" id="IPR050984">
    <property type="entry name" value="Gfo/Idh/MocA_domain"/>
</dbReference>
<dbReference type="InterPro" id="IPR036291">
    <property type="entry name" value="NAD(P)-bd_dom_sf"/>
</dbReference>
<proteinExistence type="inferred from homology"/>
<dbReference type="SUPFAM" id="SSF51735">
    <property type="entry name" value="NAD(P)-binding Rossmann-fold domains"/>
    <property type="match status" value="1"/>
</dbReference>
<feature type="domain" description="Gfo/Idh/MocA-like oxidoreductase N-terminal" evidence="3">
    <location>
        <begin position="4"/>
        <end position="119"/>
    </location>
</feature>
<evidence type="ECO:0000313" key="5">
    <source>
        <dbReference type="EMBL" id="QAA31851.1"/>
    </source>
</evidence>
<comment type="similarity">
    <text evidence="1">Belongs to the Gfo/Idh/MocA family.</text>
</comment>
<dbReference type="Pfam" id="PF22725">
    <property type="entry name" value="GFO_IDH_MocA_C3"/>
    <property type="match status" value="1"/>
</dbReference>
<dbReference type="SUPFAM" id="SSF55347">
    <property type="entry name" value="Glyceraldehyde-3-phosphate dehydrogenase-like, C-terminal domain"/>
    <property type="match status" value="1"/>
</dbReference>
<gene>
    <name evidence="5" type="ORF">C1I91_09430</name>
</gene>
<dbReference type="OrthoDB" id="9783105at2"/>
<evidence type="ECO:0000256" key="2">
    <source>
        <dbReference type="ARBA" id="ARBA00023002"/>
    </source>
</evidence>
<reference evidence="5 6" key="1">
    <citation type="submission" date="2018-01" db="EMBL/GenBank/DDBJ databases">
        <title>Genome Sequencing and Assembly of Anaerobacter polyendosporus strain CT4.</title>
        <authorList>
            <person name="Tachaapaikoon C."/>
            <person name="Sutheeworapong S."/>
            <person name="Jenjaroenpun P."/>
            <person name="Wongsurawat T."/>
            <person name="Nookeaw I."/>
            <person name="Cheawchanlertfa P."/>
            <person name="Kosugi A."/>
            <person name="Cheevadhanarak S."/>
            <person name="Ratanakhanokchai K."/>
        </authorList>
    </citation>
    <scope>NUCLEOTIDE SEQUENCE [LARGE SCALE GENOMIC DNA]</scope>
    <source>
        <strain evidence="5 6">CT4</strain>
    </source>
</reference>
<feature type="domain" description="GFO/IDH/MocA-like oxidoreductase" evidence="4">
    <location>
        <begin position="130"/>
        <end position="246"/>
    </location>
</feature>
<evidence type="ECO:0000259" key="4">
    <source>
        <dbReference type="Pfam" id="PF22725"/>
    </source>
</evidence>
<dbReference type="GO" id="GO:0000166">
    <property type="term" value="F:nucleotide binding"/>
    <property type="evidence" value="ECO:0007669"/>
    <property type="project" value="InterPro"/>
</dbReference>
<dbReference type="Proteomes" id="UP000286268">
    <property type="component" value="Chromosome"/>
</dbReference>
<dbReference type="KEGG" id="cmah:C1I91_09430"/>
<dbReference type="AlphaFoldDB" id="A0A3R5V7I1"/>
<dbReference type="Pfam" id="PF01408">
    <property type="entry name" value="GFO_IDH_MocA"/>
    <property type="match status" value="1"/>
</dbReference>
<evidence type="ECO:0000256" key="1">
    <source>
        <dbReference type="ARBA" id="ARBA00010928"/>
    </source>
</evidence>
<organism evidence="5 6">
    <name type="scientific">Clostridium manihotivorum</name>
    <dbReference type="NCBI Taxonomy" id="2320868"/>
    <lineage>
        <taxon>Bacteria</taxon>
        <taxon>Bacillati</taxon>
        <taxon>Bacillota</taxon>
        <taxon>Clostridia</taxon>
        <taxon>Eubacteriales</taxon>
        <taxon>Clostridiaceae</taxon>
        <taxon>Clostridium</taxon>
    </lineage>
</organism>